<evidence type="ECO:0000256" key="11">
    <source>
        <dbReference type="PIRSR" id="PIRSR601382-2"/>
    </source>
</evidence>
<evidence type="ECO:0000313" key="15">
    <source>
        <dbReference type="Proteomes" id="UP001218188"/>
    </source>
</evidence>
<evidence type="ECO:0000256" key="3">
    <source>
        <dbReference type="ARBA" id="ARBA00007658"/>
    </source>
</evidence>
<keyword evidence="13" id="KW-0326">Glycosidase</keyword>
<protein>
    <recommendedName>
        <fullName evidence="13">alpha-1,2-Mannosidase</fullName>
        <ecNumber evidence="13">3.2.1.-</ecNumber>
    </recommendedName>
</protein>
<evidence type="ECO:0000256" key="4">
    <source>
        <dbReference type="ARBA" id="ARBA00022723"/>
    </source>
</evidence>
<evidence type="ECO:0000256" key="2">
    <source>
        <dbReference type="ARBA" id="ARBA00004922"/>
    </source>
</evidence>
<evidence type="ECO:0000256" key="13">
    <source>
        <dbReference type="RuleBase" id="RU361193"/>
    </source>
</evidence>
<evidence type="ECO:0000256" key="8">
    <source>
        <dbReference type="ARBA" id="ARBA00047669"/>
    </source>
</evidence>
<feature type="active site" evidence="10">
    <location>
        <position position="239"/>
    </location>
</feature>
<comment type="pathway">
    <text evidence="2">Protein modification; protein glycosylation.</text>
</comment>
<proteinExistence type="inferred from homology"/>
<feature type="binding site" evidence="11">
    <location>
        <position position="506"/>
    </location>
    <ligand>
        <name>Ca(2+)</name>
        <dbReference type="ChEBI" id="CHEBI:29108"/>
    </ligand>
</feature>
<dbReference type="PANTHER" id="PTHR11742:SF55">
    <property type="entry name" value="ENDOPLASMIC RETICULUM MANNOSYL-OLIGOSACCHARIDE 1,2-ALPHA-MANNOSIDASE"/>
    <property type="match status" value="1"/>
</dbReference>
<accession>A0AAD6TL87</accession>
<dbReference type="GO" id="GO:0005509">
    <property type="term" value="F:calcium ion binding"/>
    <property type="evidence" value="ECO:0007669"/>
    <property type="project" value="InterPro"/>
</dbReference>
<evidence type="ECO:0000256" key="5">
    <source>
        <dbReference type="ARBA" id="ARBA00022801"/>
    </source>
</evidence>
<organism evidence="14 15">
    <name type="scientific">Mycena alexandri</name>
    <dbReference type="NCBI Taxonomy" id="1745969"/>
    <lineage>
        <taxon>Eukaryota</taxon>
        <taxon>Fungi</taxon>
        <taxon>Dikarya</taxon>
        <taxon>Basidiomycota</taxon>
        <taxon>Agaricomycotina</taxon>
        <taxon>Agaricomycetes</taxon>
        <taxon>Agaricomycetidae</taxon>
        <taxon>Agaricales</taxon>
        <taxon>Marasmiineae</taxon>
        <taxon>Mycenaceae</taxon>
        <taxon>Mycena</taxon>
    </lineage>
</organism>
<evidence type="ECO:0000256" key="10">
    <source>
        <dbReference type="PIRSR" id="PIRSR601382-1"/>
    </source>
</evidence>
<dbReference type="SUPFAM" id="SSF48225">
    <property type="entry name" value="Seven-hairpin glycosidases"/>
    <property type="match status" value="1"/>
</dbReference>
<comment type="cofactor">
    <cofactor evidence="1 11">
        <name>Ca(2+)</name>
        <dbReference type="ChEBI" id="CHEBI:29108"/>
    </cofactor>
</comment>
<comment type="similarity">
    <text evidence="3 13">Belongs to the glycosyl hydrolase 47 family.</text>
</comment>
<evidence type="ECO:0000256" key="1">
    <source>
        <dbReference type="ARBA" id="ARBA00001913"/>
    </source>
</evidence>
<dbReference type="AlphaFoldDB" id="A0AAD6TL87"/>
<feature type="active site" evidence="10">
    <location>
        <position position="419"/>
    </location>
</feature>
<dbReference type="EMBL" id="JARJCM010000003">
    <property type="protein sequence ID" value="KAJ7046233.1"/>
    <property type="molecule type" value="Genomic_DNA"/>
</dbReference>
<keyword evidence="7 12" id="KW-1015">Disulfide bond</keyword>
<dbReference type="EC" id="3.2.1.-" evidence="13"/>
<dbReference type="InterPro" id="IPR036026">
    <property type="entry name" value="Seven-hairpin_glycosidases"/>
</dbReference>
<dbReference type="GO" id="GO:0005783">
    <property type="term" value="C:endoplasmic reticulum"/>
    <property type="evidence" value="ECO:0007669"/>
    <property type="project" value="TreeGrafter"/>
</dbReference>
<dbReference type="GO" id="GO:0036503">
    <property type="term" value="P:ERAD pathway"/>
    <property type="evidence" value="ECO:0007669"/>
    <property type="project" value="UniProtKB-ARBA"/>
</dbReference>
<feature type="non-terminal residue" evidence="14">
    <location>
        <position position="534"/>
    </location>
</feature>
<evidence type="ECO:0000256" key="12">
    <source>
        <dbReference type="PIRSR" id="PIRSR601382-3"/>
    </source>
</evidence>
<dbReference type="InterPro" id="IPR050749">
    <property type="entry name" value="Glycosyl_Hydrolase_47"/>
</dbReference>
<keyword evidence="6 11" id="KW-0106">Calcium</keyword>
<dbReference type="GO" id="GO:0016020">
    <property type="term" value="C:membrane"/>
    <property type="evidence" value="ECO:0007669"/>
    <property type="project" value="InterPro"/>
</dbReference>
<evidence type="ECO:0000256" key="9">
    <source>
        <dbReference type="ARBA" id="ARBA00048605"/>
    </source>
</evidence>
<dbReference type="PANTHER" id="PTHR11742">
    <property type="entry name" value="MANNOSYL-OLIGOSACCHARIDE ALPHA-1,2-MANNOSIDASE-RELATED"/>
    <property type="match status" value="1"/>
</dbReference>
<dbReference type="InterPro" id="IPR001382">
    <property type="entry name" value="Glyco_hydro_47"/>
</dbReference>
<feature type="active site" description="Proton donor" evidence="10">
    <location>
        <position position="104"/>
    </location>
</feature>
<dbReference type="Proteomes" id="UP001218188">
    <property type="component" value="Unassembled WGS sequence"/>
</dbReference>
<dbReference type="GO" id="GO:0004571">
    <property type="term" value="F:mannosyl-oligosaccharide 1,2-alpha-mannosidase activity"/>
    <property type="evidence" value="ECO:0007669"/>
    <property type="project" value="UniProtKB-EC"/>
</dbReference>
<dbReference type="InterPro" id="IPR012341">
    <property type="entry name" value="6hp_glycosidase-like_sf"/>
</dbReference>
<gene>
    <name evidence="14" type="ORF">C8F04DRAFT_939084</name>
</gene>
<keyword evidence="5 13" id="KW-0378">Hydrolase</keyword>
<dbReference type="Pfam" id="PF01532">
    <property type="entry name" value="Glyco_hydro_47"/>
    <property type="match status" value="1"/>
</dbReference>
<dbReference type="GO" id="GO:0005975">
    <property type="term" value="P:carbohydrate metabolic process"/>
    <property type="evidence" value="ECO:0007669"/>
    <property type="project" value="InterPro"/>
</dbReference>
<dbReference type="PRINTS" id="PR00747">
    <property type="entry name" value="GLYHDRLASE47"/>
</dbReference>
<dbReference type="Gene3D" id="1.50.10.10">
    <property type="match status" value="1"/>
</dbReference>
<feature type="active site" description="Proton donor" evidence="10">
    <location>
        <position position="376"/>
    </location>
</feature>
<comment type="caution">
    <text evidence="14">The sequence shown here is derived from an EMBL/GenBank/DDBJ whole genome shotgun (WGS) entry which is preliminary data.</text>
</comment>
<evidence type="ECO:0000256" key="6">
    <source>
        <dbReference type="ARBA" id="ARBA00022837"/>
    </source>
</evidence>
<evidence type="ECO:0000313" key="14">
    <source>
        <dbReference type="EMBL" id="KAJ7046233.1"/>
    </source>
</evidence>
<comment type="catalytic activity">
    <reaction evidence="8">
        <text>N(4)-(alpha-D-Man-(1-&gt;2)-alpha-D-Man-(1-&gt;2)-alpha-D-Man-(1-&gt;3)-[alpha-D-Man-(1-&gt;3)-[alpha-D-Man-(1-&gt;2)-alpha-D-Man-(1-&gt;6)]-alpha-D-Man-(1-&gt;6)]-beta-D-Man-(1-&gt;4)-beta-D-GlcNAc-(1-&gt;4)-beta-D-GlcNAc)-L-asparaginyl-[protein] (N-glucan mannose isomer 8A1,2,3B1,3) + 3 H2O = N(4)-(alpha-D-Man-(1-&gt;3)-[alpha-D-Man-(1-&gt;3)-[alpha-D-Man-(1-&gt;6)]-alpha-D-Man-(1-&gt;6)]-beta-D-Man-(1-&gt;4)-beta-D-GlcNAc-(1-&gt;4)-beta-D-GlcNAc)-L-asparaginyl-[protein] (N-glucan mannose isomer 5A1,2) + 3 beta-D-mannose</text>
        <dbReference type="Rhea" id="RHEA:56028"/>
        <dbReference type="Rhea" id="RHEA-COMP:14358"/>
        <dbReference type="Rhea" id="RHEA-COMP:14367"/>
        <dbReference type="ChEBI" id="CHEBI:15377"/>
        <dbReference type="ChEBI" id="CHEBI:28563"/>
        <dbReference type="ChEBI" id="CHEBI:59087"/>
        <dbReference type="ChEBI" id="CHEBI:60628"/>
        <dbReference type="EC" id="3.2.1.113"/>
    </reaction>
</comment>
<name>A0AAD6TL87_9AGAR</name>
<reference evidence="14" key="1">
    <citation type="submission" date="2023-03" db="EMBL/GenBank/DDBJ databases">
        <title>Massive genome expansion in bonnet fungi (Mycena s.s.) driven by repeated elements and novel gene families across ecological guilds.</title>
        <authorList>
            <consortium name="Lawrence Berkeley National Laboratory"/>
            <person name="Harder C.B."/>
            <person name="Miyauchi S."/>
            <person name="Viragh M."/>
            <person name="Kuo A."/>
            <person name="Thoen E."/>
            <person name="Andreopoulos B."/>
            <person name="Lu D."/>
            <person name="Skrede I."/>
            <person name="Drula E."/>
            <person name="Henrissat B."/>
            <person name="Morin E."/>
            <person name="Kohler A."/>
            <person name="Barry K."/>
            <person name="LaButti K."/>
            <person name="Morin E."/>
            <person name="Salamov A."/>
            <person name="Lipzen A."/>
            <person name="Mereny Z."/>
            <person name="Hegedus B."/>
            <person name="Baldrian P."/>
            <person name="Stursova M."/>
            <person name="Weitz H."/>
            <person name="Taylor A."/>
            <person name="Grigoriev I.V."/>
            <person name="Nagy L.G."/>
            <person name="Martin F."/>
            <person name="Kauserud H."/>
        </authorList>
    </citation>
    <scope>NUCLEOTIDE SEQUENCE</scope>
    <source>
        <strain evidence="14">CBHHK200</strain>
    </source>
</reference>
<comment type="catalytic activity">
    <reaction evidence="9">
        <text>N(4)-(alpha-D-Man-(1-&gt;2)-alpha-D-Man-(1-&gt;2)-alpha-D-Man-(1-&gt;3)-[alpha-D-Man-(1-&gt;2)-alpha-D-Man-(1-&gt;3)-[alpha-D-Man-(1-&gt;2)-alpha-D-Man-(1-&gt;6)]-alpha-D-Man-(1-&gt;6)]-beta-D-Man-(1-&gt;4)-beta-D-GlcNAc-(1-&gt;4)-beta-D-GlcNAc)-L-asparaginyl-[protein] (N-glucan mannose isomer 9A1,2,3B1,2,3) + 4 H2O = N(4)-(alpha-D-Man-(1-&gt;3)-[alpha-D-Man-(1-&gt;3)-[alpha-D-Man-(1-&gt;6)]-alpha-D-Man-(1-&gt;6)]-beta-D-Man-(1-&gt;4)-beta-D-GlcNAc-(1-&gt;4)-beta-D-GlcNAc)-L-asparaginyl-[protein] (N-glucan mannose isomer 5A1,2) + 4 beta-D-mannose</text>
        <dbReference type="Rhea" id="RHEA:56008"/>
        <dbReference type="Rhea" id="RHEA-COMP:14356"/>
        <dbReference type="Rhea" id="RHEA-COMP:14367"/>
        <dbReference type="ChEBI" id="CHEBI:15377"/>
        <dbReference type="ChEBI" id="CHEBI:28563"/>
        <dbReference type="ChEBI" id="CHEBI:59087"/>
        <dbReference type="ChEBI" id="CHEBI:139493"/>
        <dbReference type="EC" id="3.2.1.113"/>
    </reaction>
</comment>
<feature type="disulfide bond" evidence="12">
    <location>
        <begin position="313"/>
        <end position="363"/>
    </location>
</feature>
<keyword evidence="4 11" id="KW-0479">Metal-binding</keyword>
<evidence type="ECO:0000256" key="7">
    <source>
        <dbReference type="ARBA" id="ARBA00023157"/>
    </source>
</evidence>
<keyword evidence="15" id="KW-1185">Reference proteome</keyword>
<sequence length="534" mass="60680">LKADIRKRDAVVKAFQHAWSAYEQDAFGADEYHPISHRGSNLTTSTSLSGVRTSRGIGYTIIDALDTMLLMGEPLAPQYEKAKAWVERELPRGWMRVGSVSTFETTIRTLGGLLSAYHLSQDPMFLERAAELGARLLPAFGEDSGIPSAEVWLGSRDPPIAPEDFDAESSGQAATLQLEFRYLAHALREWNDKEFWYKAEHVMRVLNRERLESGLAPHKLNTTDGSFLWSSVRMGSSGDSYYEYLLKQYIQTNRTESVYLQMYTDAMRGVQEHMVQRSPWKGHTYITELVPVPGRDDWTGLFVPSAKQDHLACFLAGSLMLGATREMGKNLQHLRASVPPQQTELTAEGQRDWKVGLALLEGCMDTTKTLTGLAPESVWWRADDQQALPDEPGQQRDWYIMGASKFWPPYDARYILRPEIAESVFLAWRLTGARRYRTYAWNIFTAIEMYCRLPEGGYATVMDVDNLPVKYEDKQETFFLSETLKYLYLTFADENVLDLNEVVFNTEAHPLPIFTPTIKPRFTEYSALKPAPGT</sequence>